<protein>
    <recommendedName>
        <fullName evidence="1">Transglutaminase-like domain-containing protein</fullName>
    </recommendedName>
</protein>
<evidence type="ECO:0000313" key="3">
    <source>
        <dbReference type="Proteomes" id="UP000247465"/>
    </source>
</evidence>
<evidence type="ECO:0000259" key="1">
    <source>
        <dbReference type="SMART" id="SM00460"/>
    </source>
</evidence>
<feature type="domain" description="Transglutaminase-like" evidence="1">
    <location>
        <begin position="135"/>
        <end position="200"/>
    </location>
</feature>
<name>A0A2Z4AD34_9BACT</name>
<dbReference type="Gene3D" id="3.10.620.30">
    <property type="match status" value="1"/>
</dbReference>
<dbReference type="InterPro" id="IPR002931">
    <property type="entry name" value="Transglutaminase-like"/>
</dbReference>
<dbReference type="EMBL" id="CP029803">
    <property type="protein sequence ID" value="AWT60119.1"/>
    <property type="molecule type" value="Genomic_DNA"/>
</dbReference>
<dbReference type="AlphaFoldDB" id="A0A2Z4AD34"/>
<proteinExistence type="predicted"/>
<dbReference type="PANTHER" id="PTHR38339">
    <property type="entry name" value="TRANSGLUTAMINASE DOMAIN PROTEIN"/>
    <property type="match status" value="1"/>
</dbReference>
<dbReference type="SMART" id="SM00460">
    <property type="entry name" value="TGc"/>
    <property type="match status" value="1"/>
</dbReference>
<dbReference type="Proteomes" id="UP000247465">
    <property type="component" value="Chromosome"/>
</dbReference>
<gene>
    <name evidence="2" type="ORF">DF168_01320</name>
</gene>
<reference evidence="2 3" key="1">
    <citation type="submission" date="2018-06" db="EMBL/GenBank/DDBJ databases">
        <title>Draft Genome Sequence of a Novel Marine Bacterium Related to the Verrucomicrobia.</title>
        <authorList>
            <person name="Vosseberg J."/>
            <person name="Martijn J."/>
            <person name="Ettema T.J.G."/>
        </authorList>
    </citation>
    <scope>NUCLEOTIDE SEQUENCE [LARGE SCALE GENOMIC DNA]</scope>
    <source>
        <strain evidence="2">TARA_B100001123</strain>
    </source>
</reference>
<dbReference type="KEGG" id="mtar:DF168_01320"/>
<dbReference type="Pfam" id="PF01841">
    <property type="entry name" value="Transglut_core"/>
    <property type="match status" value="1"/>
</dbReference>
<accession>A0A2Z4AD34</accession>
<dbReference type="SUPFAM" id="SSF54001">
    <property type="entry name" value="Cysteine proteinases"/>
    <property type="match status" value="1"/>
</dbReference>
<evidence type="ECO:0000313" key="2">
    <source>
        <dbReference type="EMBL" id="AWT60119.1"/>
    </source>
</evidence>
<organism evidence="2 3">
    <name type="scientific">Candidatus Moanibacter tarae</name>
    <dbReference type="NCBI Taxonomy" id="2200854"/>
    <lineage>
        <taxon>Bacteria</taxon>
        <taxon>Pseudomonadati</taxon>
        <taxon>Verrucomicrobiota</taxon>
        <taxon>Opitutia</taxon>
        <taxon>Puniceicoccales</taxon>
        <taxon>Puniceicoccales incertae sedis</taxon>
        <taxon>Candidatus Moanibacter</taxon>
    </lineage>
</organism>
<sequence>MLWIPVATSDAFQEVALIDIESPLSGKTITDRDFGNRLLYFKLDKKYTGSEIVLRYQVKRREKSPYVSSEIELANYLCPERLTPFHLEFKRLAEKEIDSKIGQQAKARDLYEHVLRRMRYDKSGIGWGRGDALYACDVKTGNCTDFHAYFISLSRSVGIPARFSIGATIPTGKDEGPVGGYHCWVEFYADGKWFPIDISEVWKTPSLTNYYFGNQPANRIGFTRGQDLIVTPSPSSGPINFLIYPILEVQGREQVLIPNLWFKRI</sequence>
<dbReference type="InterPro" id="IPR038765">
    <property type="entry name" value="Papain-like_cys_pep_sf"/>
</dbReference>
<dbReference type="PANTHER" id="PTHR38339:SF1">
    <property type="entry name" value="TRANSGLUTAMINASE-LIKE DOMAIN-CONTAINING PROTEIN"/>
    <property type="match status" value="1"/>
</dbReference>